<evidence type="ECO:0000256" key="17">
    <source>
        <dbReference type="ARBA" id="ARBA00049443"/>
    </source>
</evidence>
<dbReference type="InterPro" id="IPR050346">
    <property type="entry name" value="FMO-like"/>
</dbReference>
<keyword evidence="9 20" id="KW-1133">Transmembrane helix</keyword>
<dbReference type="PRINTS" id="PR00370">
    <property type="entry name" value="FMOXYGENASE"/>
</dbReference>
<keyword evidence="11 18" id="KW-0503">Monooxygenase</keyword>
<evidence type="ECO:0000256" key="7">
    <source>
        <dbReference type="ARBA" id="ARBA00022827"/>
    </source>
</evidence>
<dbReference type="InterPro" id="IPR036188">
    <property type="entry name" value="FAD/NAD-bd_sf"/>
</dbReference>
<dbReference type="InterPro" id="IPR000960">
    <property type="entry name" value="Flavin_mOase"/>
</dbReference>
<evidence type="ECO:0000256" key="6">
    <source>
        <dbReference type="ARBA" id="ARBA00022824"/>
    </source>
</evidence>
<comment type="subcellular location">
    <subcellularLocation>
        <location evidence="2">Endoplasmic reticulum membrane</location>
        <topology evidence="2">Single-pass membrane protein</topology>
    </subcellularLocation>
</comment>
<evidence type="ECO:0000256" key="10">
    <source>
        <dbReference type="ARBA" id="ARBA00023002"/>
    </source>
</evidence>
<evidence type="ECO:0000256" key="2">
    <source>
        <dbReference type="ARBA" id="ARBA00004389"/>
    </source>
</evidence>
<dbReference type="Gene3D" id="3.50.50.60">
    <property type="entry name" value="FAD/NAD(P)-binding domain"/>
    <property type="match status" value="3"/>
</dbReference>
<protein>
    <recommendedName>
        <fullName evidence="19">Flavin-containing monooxygenase</fullName>
        <ecNumber evidence="19">1.-.-.-</ecNumber>
    </recommendedName>
</protein>
<keyword evidence="4 18" id="KW-0285">Flavoprotein</keyword>
<proteinExistence type="inferred from homology"/>
<dbReference type="SUPFAM" id="SSF51905">
    <property type="entry name" value="FAD/NAD(P)-binding domain"/>
    <property type="match status" value="3"/>
</dbReference>
<dbReference type="PANTHER" id="PTHR23023">
    <property type="entry name" value="DIMETHYLANILINE MONOOXYGENASE"/>
    <property type="match status" value="1"/>
</dbReference>
<dbReference type="GO" id="GO:0050661">
    <property type="term" value="F:NADP binding"/>
    <property type="evidence" value="ECO:0007669"/>
    <property type="project" value="InterPro"/>
</dbReference>
<comment type="catalytic activity">
    <reaction evidence="17">
        <text>N,N-dimethylaniline + NADPH + O2 + H(+) = N,N-dimethylaniline N-oxide + NADP(+) + H2O</text>
        <dbReference type="Rhea" id="RHEA:24468"/>
        <dbReference type="ChEBI" id="CHEBI:15377"/>
        <dbReference type="ChEBI" id="CHEBI:15378"/>
        <dbReference type="ChEBI" id="CHEBI:15379"/>
        <dbReference type="ChEBI" id="CHEBI:16269"/>
        <dbReference type="ChEBI" id="CHEBI:17735"/>
        <dbReference type="ChEBI" id="CHEBI:57783"/>
        <dbReference type="ChEBI" id="CHEBI:58349"/>
        <dbReference type="EC" id="1.14.13.8"/>
    </reaction>
    <physiologicalReaction direction="left-to-right" evidence="17">
        <dbReference type="Rhea" id="RHEA:24469"/>
    </physiologicalReaction>
</comment>
<dbReference type="OrthoDB" id="66881at2759"/>
<evidence type="ECO:0000313" key="22">
    <source>
        <dbReference type="Proteomes" id="UP000606274"/>
    </source>
</evidence>
<accession>A0A8T0AD64</accession>
<evidence type="ECO:0000256" key="3">
    <source>
        <dbReference type="ARBA" id="ARBA00009183"/>
    </source>
</evidence>
<evidence type="ECO:0000256" key="9">
    <source>
        <dbReference type="ARBA" id="ARBA00022989"/>
    </source>
</evidence>
<dbReference type="GO" id="GO:0005789">
    <property type="term" value="C:endoplasmic reticulum membrane"/>
    <property type="evidence" value="ECO:0007669"/>
    <property type="project" value="UniProtKB-SubCell"/>
</dbReference>
<comment type="similarity">
    <text evidence="3 18 19">Belongs to the FMO family.</text>
</comment>
<dbReference type="AlphaFoldDB" id="A0A8T0AD64"/>
<evidence type="ECO:0000256" key="14">
    <source>
        <dbReference type="ARBA" id="ARBA00047338"/>
    </source>
</evidence>
<dbReference type="Proteomes" id="UP000606274">
    <property type="component" value="Unassembled WGS sequence"/>
</dbReference>
<keyword evidence="8 18" id="KW-0521">NADP</keyword>
<evidence type="ECO:0000313" key="21">
    <source>
        <dbReference type="EMBL" id="KAF7690164.1"/>
    </source>
</evidence>
<evidence type="ECO:0000256" key="15">
    <source>
        <dbReference type="ARBA" id="ARBA00048041"/>
    </source>
</evidence>
<evidence type="ECO:0000256" key="11">
    <source>
        <dbReference type="ARBA" id="ARBA00023033"/>
    </source>
</evidence>
<gene>
    <name evidence="21" type="ORF">HF521_011968</name>
</gene>
<dbReference type="FunFam" id="3.50.50.60:FF:000159">
    <property type="entry name" value="Dimethylaniline monooxygenase [N-oxide-forming]"/>
    <property type="match status" value="1"/>
</dbReference>
<keyword evidence="12 18" id="KW-0472">Membrane</keyword>
<name>A0A8T0AD64_SILME</name>
<keyword evidence="6 18" id="KW-0256">Endoplasmic reticulum</keyword>
<evidence type="ECO:0000256" key="4">
    <source>
        <dbReference type="ARBA" id="ARBA00022630"/>
    </source>
</evidence>
<evidence type="ECO:0000256" key="18">
    <source>
        <dbReference type="PIRNR" id="PIRNR000332"/>
    </source>
</evidence>
<dbReference type="GO" id="GO:0050660">
    <property type="term" value="F:flavin adenine dinucleotide binding"/>
    <property type="evidence" value="ECO:0007669"/>
    <property type="project" value="InterPro"/>
</dbReference>
<dbReference type="Pfam" id="PF00743">
    <property type="entry name" value="FMO-like"/>
    <property type="match status" value="1"/>
</dbReference>
<feature type="transmembrane region" description="Helical" evidence="20">
    <location>
        <begin position="513"/>
        <end position="532"/>
    </location>
</feature>
<comment type="catalytic activity">
    <reaction evidence="15">
        <text>hypotaurine + NADPH + O2 + H(+) = taurine + NADP(+) + H2O</text>
        <dbReference type="Rhea" id="RHEA:69819"/>
        <dbReference type="ChEBI" id="CHEBI:15377"/>
        <dbReference type="ChEBI" id="CHEBI:15378"/>
        <dbReference type="ChEBI" id="CHEBI:15379"/>
        <dbReference type="ChEBI" id="CHEBI:57783"/>
        <dbReference type="ChEBI" id="CHEBI:57853"/>
        <dbReference type="ChEBI" id="CHEBI:58349"/>
        <dbReference type="ChEBI" id="CHEBI:507393"/>
        <dbReference type="EC" id="1.14.13.8"/>
    </reaction>
    <physiologicalReaction direction="left-to-right" evidence="15">
        <dbReference type="Rhea" id="RHEA:69820"/>
    </physiologicalReaction>
</comment>
<dbReference type="EMBL" id="JABFDY010000023">
    <property type="protein sequence ID" value="KAF7690164.1"/>
    <property type="molecule type" value="Genomic_DNA"/>
</dbReference>
<evidence type="ECO:0000256" key="1">
    <source>
        <dbReference type="ARBA" id="ARBA00001974"/>
    </source>
</evidence>
<dbReference type="PIRSF" id="PIRSF000332">
    <property type="entry name" value="FMO"/>
    <property type="match status" value="1"/>
</dbReference>
<reference evidence="21" key="1">
    <citation type="submission" date="2020-08" db="EMBL/GenBank/DDBJ databases">
        <title>Chromosome-level assembly of Southern catfish (Silurus meridionalis) provides insights into visual adaptation to the nocturnal and benthic lifestyles.</title>
        <authorList>
            <person name="Zhang Y."/>
            <person name="Wang D."/>
            <person name="Peng Z."/>
        </authorList>
    </citation>
    <scope>NUCLEOTIDE SEQUENCE</scope>
    <source>
        <strain evidence="21">SWU-2019-XX</strain>
        <tissue evidence="21">Muscle</tissue>
    </source>
</reference>
<keyword evidence="22" id="KW-1185">Reference proteome</keyword>
<keyword evidence="10 18" id="KW-0560">Oxidoreductase</keyword>
<comment type="caution">
    <text evidence="21">The sequence shown here is derived from an EMBL/GenBank/DDBJ whole genome shotgun (WGS) entry which is preliminary data.</text>
</comment>
<sequence>MAGRVAVIGAGCSGLTCIKCCLDEGLEPVCFESCDDIGGLWRFKETPEAERSSMYRSLVVNTSKEMMCFSDFPIPAHYPNYMHHSKLMNYLRLYAEHFDLLKYIHFQTTVLSVRQRHDFSHTGQWEVVIENRDGHKETQVFDGVLVCSGIFTHPVTPLSAFPGIDTFPGKCCHSWEYKDPNSFRGKRVVVIGNGNSAGDIAVEISRVAESTFLSMREGAWVVSRLSTGGLPLDMNISTRLNYLLLRVLPNSLLNWALERLYNQKYNHRLYGLQPRHRILNRVPIINDDLPGRILQGAVQLKPNVQEFQGSTVVFDNETIEDGIDAVVFCTGYKPSFPFLLHSKNINPEKEMSLYKRVFPLYLEQPTLAFIGFLTATGPLMPIMEMQARWATRVFRGLNHLPPVSVMKKVIEKTWKANLKRFSCAKTSALIVDFITYLDSVAQEIGVRPNLLWLLLSDPGLGFRILFGPCTSYQFRLCGPGKWAGARQAILSQWERVAEPFKTRPVPEHKSCGFHYWLILAGGMMLTFALVELQKRNKPFFSI</sequence>
<evidence type="ECO:0000256" key="20">
    <source>
        <dbReference type="SAM" id="Phobius"/>
    </source>
</evidence>
<evidence type="ECO:0000256" key="8">
    <source>
        <dbReference type="ARBA" id="ARBA00022857"/>
    </source>
</evidence>
<dbReference type="PRINTS" id="PR01121">
    <property type="entry name" value="FMOXYGENASE1"/>
</dbReference>
<evidence type="ECO:0000256" key="5">
    <source>
        <dbReference type="ARBA" id="ARBA00022692"/>
    </source>
</evidence>
<dbReference type="GO" id="GO:0034899">
    <property type="term" value="F:trimethylamine monooxygenase activity"/>
    <property type="evidence" value="ECO:0007669"/>
    <property type="project" value="UniProtKB-EC"/>
</dbReference>
<evidence type="ECO:0000256" key="16">
    <source>
        <dbReference type="ARBA" id="ARBA00048088"/>
    </source>
</evidence>
<dbReference type="EC" id="1.-.-.-" evidence="19"/>
<evidence type="ECO:0000256" key="19">
    <source>
        <dbReference type="RuleBase" id="RU361177"/>
    </source>
</evidence>
<comment type="catalytic activity">
    <reaction evidence="16">
        <text>trimethylamine + NADPH + O2 = trimethylamine N-oxide + NADP(+) + H2O</text>
        <dbReference type="Rhea" id="RHEA:31979"/>
        <dbReference type="ChEBI" id="CHEBI:15377"/>
        <dbReference type="ChEBI" id="CHEBI:15379"/>
        <dbReference type="ChEBI" id="CHEBI:15724"/>
        <dbReference type="ChEBI" id="CHEBI:57783"/>
        <dbReference type="ChEBI" id="CHEBI:58349"/>
        <dbReference type="ChEBI" id="CHEBI:58389"/>
        <dbReference type="EC" id="1.14.13.148"/>
    </reaction>
    <physiologicalReaction direction="left-to-right" evidence="16">
        <dbReference type="Rhea" id="RHEA:31980"/>
    </physiologicalReaction>
</comment>
<evidence type="ECO:0000256" key="13">
    <source>
        <dbReference type="ARBA" id="ARBA00045957"/>
    </source>
</evidence>
<dbReference type="GO" id="GO:0004499">
    <property type="term" value="F:N,N-dimethylaniline monooxygenase activity"/>
    <property type="evidence" value="ECO:0007669"/>
    <property type="project" value="UniProtKB-UniRule"/>
</dbReference>
<evidence type="ECO:0000256" key="12">
    <source>
        <dbReference type="ARBA" id="ARBA00023136"/>
    </source>
</evidence>
<dbReference type="InterPro" id="IPR002253">
    <property type="entry name" value="Flavin_mOase_1"/>
</dbReference>
<keyword evidence="5 20" id="KW-0812">Transmembrane</keyword>
<comment type="cofactor">
    <cofactor evidence="1 18 19">
        <name>FAD</name>
        <dbReference type="ChEBI" id="CHEBI:57692"/>
    </cofactor>
</comment>
<organism evidence="21 22">
    <name type="scientific">Silurus meridionalis</name>
    <name type="common">Southern catfish</name>
    <name type="synonym">Silurus soldatovi meridionalis</name>
    <dbReference type="NCBI Taxonomy" id="175797"/>
    <lineage>
        <taxon>Eukaryota</taxon>
        <taxon>Metazoa</taxon>
        <taxon>Chordata</taxon>
        <taxon>Craniata</taxon>
        <taxon>Vertebrata</taxon>
        <taxon>Euteleostomi</taxon>
        <taxon>Actinopterygii</taxon>
        <taxon>Neopterygii</taxon>
        <taxon>Teleostei</taxon>
        <taxon>Ostariophysi</taxon>
        <taxon>Siluriformes</taxon>
        <taxon>Siluridae</taxon>
        <taxon>Silurus</taxon>
    </lineage>
</organism>
<comment type="catalytic activity">
    <reaction evidence="14">
        <text>hypotaurine + NADH + O2 + H(+) = taurine + NAD(+) + H2O</text>
        <dbReference type="Rhea" id="RHEA:74111"/>
        <dbReference type="ChEBI" id="CHEBI:15377"/>
        <dbReference type="ChEBI" id="CHEBI:15378"/>
        <dbReference type="ChEBI" id="CHEBI:15379"/>
        <dbReference type="ChEBI" id="CHEBI:57540"/>
        <dbReference type="ChEBI" id="CHEBI:57853"/>
        <dbReference type="ChEBI" id="CHEBI:57945"/>
        <dbReference type="ChEBI" id="CHEBI:507393"/>
        <dbReference type="EC" id="1.14.13.8"/>
    </reaction>
    <physiologicalReaction direction="left-to-right" evidence="14">
        <dbReference type="Rhea" id="RHEA:74112"/>
    </physiologicalReaction>
</comment>
<keyword evidence="7 18" id="KW-0274">FAD</keyword>
<dbReference type="InterPro" id="IPR020946">
    <property type="entry name" value="Flavin_mOase-like"/>
</dbReference>
<comment type="function">
    <text evidence="13">Broad spectrum monooxygenase that catalyzes the oxygenation of a wide variety of nitrogen- and sulfur-containing compounds including xenobiotics. Catalyzes the S-oxygenation of hypotaurine to produce taurine, an organic osmolyte involved in cell volume regulation as well as a variety of cytoprotective and developmental processes. In vitro, catalyzes the N-oxygenation of trimethylamine (TMA) to produce trimethylamine N-oxide (TMAO) and could therefore participate to the detoxification of this compound that is generated by the action of gut microbiota from dietary precursors such as choline, choline containing compounds, betaine or L-carnitine.</text>
</comment>